<proteinExistence type="predicted"/>
<gene>
    <name evidence="1" type="ORF">SteCoe_32398</name>
</gene>
<protein>
    <submittedName>
        <fullName evidence="1">Uncharacterized protein</fullName>
    </submittedName>
</protein>
<dbReference type="Proteomes" id="UP000187209">
    <property type="component" value="Unassembled WGS sequence"/>
</dbReference>
<organism evidence="1 2">
    <name type="scientific">Stentor coeruleus</name>
    <dbReference type="NCBI Taxonomy" id="5963"/>
    <lineage>
        <taxon>Eukaryota</taxon>
        <taxon>Sar</taxon>
        <taxon>Alveolata</taxon>
        <taxon>Ciliophora</taxon>
        <taxon>Postciliodesmatophora</taxon>
        <taxon>Heterotrichea</taxon>
        <taxon>Heterotrichida</taxon>
        <taxon>Stentoridae</taxon>
        <taxon>Stentor</taxon>
    </lineage>
</organism>
<dbReference type="AlphaFoldDB" id="A0A1R2AZ26"/>
<evidence type="ECO:0000313" key="2">
    <source>
        <dbReference type="Proteomes" id="UP000187209"/>
    </source>
</evidence>
<accession>A0A1R2AZ26</accession>
<reference evidence="1 2" key="1">
    <citation type="submission" date="2016-11" db="EMBL/GenBank/DDBJ databases">
        <title>The macronuclear genome of Stentor coeruleus: a giant cell with tiny introns.</title>
        <authorList>
            <person name="Slabodnick M."/>
            <person name="Ruby J.G."/>
            <person name="Reiff S.B."/>
            <person name="Swart E.C."/>
            <person name="Gosai S."/>
            <person name="Prabakaran S."/>
            <person name="Witkowska E."/>
            <person name="Larue G.E."/>
            <person name="Fisher S."/>
            <person name="Freeman R.M."/>
            <person name="Gunawardena J."/>
            <person name="Chu W."/>
            <person name="Stover N.A."/>
            <person name="Gregory B.D."/>
            <person name="Nowacki M."/>
            <person name="Derisi J."/>
            <person name="Roy S.W."/>
            <person name="Marshall W.F."/>
            <person name="Sood P."/>
        </authorList>
    </citation>
    <scope>NUCLEOTIDE SEQUENCE [LARGE SCALE GENOMIC DNA]</scope>
    <source>
        <strain evidence="1">WM001</strain>
    </source>
</reference>
<evidence type="ECO:0000313" key="1">
    <source>
        <dbReference type="EMBL" id="OMJ69783.1"/>
    </source>
</evidence>
<keyword evidence="2" id="KW-1185">Reference proteome</keyword>
<sequence length="395" mass="46028">MWFTPADQKDGFLKCFAVFFLDTIFRHKNSTLYAIVWNSFQYDIKSSLKKDNSETIAQVAAFLEDLSKLDTEVALENIYNVLADDKFLEVFVDILKEILIKFYHSEKDSILRDFVLKETFLEFFSARYKLCFFTRDSNGNDSIFTKSEDENIRVAYFYKQIQEGKDLYGLLYHNKFKSIISKPNTMNAGHPFYYTPDLAERLWVVENIEEPKQVEKEKSCVQKQDIKNDIESEKVEKTEIMASGLGQSSENKDNQINLEEKKIPVDVETKIQRPKIPEKLFKCLCETLLQVTVTENELKSILTLSDKAGLQNKAFKLLCMNFNLLDSPPNQYFIYSKWLNCEGCKVKKNCSIACPNHTLCISCRAKDFGENPRPFCKICSREYTTYELAFIYSNR</sequence>
<comment type="caution">
    <text evidence="1">The sequence shown here is derived from an EMBL/GenBank/DDBJ whole genome shotgun (WGS) entry which is preliminary data.</text>
</comment>
<dbReference type="EMBL" id="MPUH01001158">
    <property type="protein sequence ID" value="OMJ69783.1"/>
    <property type="molecule type" value="Genomic_DNA"/>
</dbReference>
<name>A0A1R2AZ26_9CILI</name>